<dbReference type="GO" id="GO:0000105">
    <property type="term" value="P:L-histidine biosynthetic process"/>
    <property type="evidence" value="ECO:0007669"/>
    <property type="project" value="UniProtKB-UniRule"/>
</dbReference>
<feature type="binding site" evidence="12 15">
    <location>
        <position position="186"/>
    </location>
    <ligand>
        <name>NAD(+)</name>
        <dbReference type="ChEBI" id="CHEBI:57540"/>
    </ligand>
</feature>
<name>A0A974WEX7_9BACT</name>
<dbReference type="AlphaFoldDB" id="A0A974WEX7"/>
<feature type="binding site" evidence="12 16">
    <location>
        <position position="233"/>
    </location>
    <ligand>
        <name>substrate</name>
    </ligand>
</feature>
<evidence type="ECO:0000256" key="4">
    <source>
        <dbReference type="ARBA" id="ARBA00012965"/>
    </source>
</evidence>
<feature type="binding site" evidence="12 17">
    <location>
        <position position="258"/>
    </location>
    <ligand>
        <name>Zn(2+)</name>
        <dbReference type="ChEBI" id="CHEBI:29105"/>
    </ligand>
</feature>
<sequence length="428" mass="46197">MEVIKYTSIEDLESALKRPELNTEYLTGTVKNILQRVKTSGDAALFELTEQFDKTKLDQLQVDAKEIEVAANEVSQELKSAILQAKLNIEKFHAAQKREPLTVETMPGVKCMRKSVPIEKVGLYIPGGTAPLFSTVLMLGIPAQLAGCKKVVLCTPPDKNGKINPAILYSASIVGISQIYKVGGSQAIAALAYGTESILKVNKIFGPGNQYVTKAKQLVNMEGTSIDMPAGPSEVAVIADKNADPAFVAADLLSQAEHGEDSQVLLLSDSDQLIDSVLKEIEEQLKELPRVEVAKRCLSLSKAICTKSLDKCIEISNNYAPEHLIINCEDAEKIAEKITQAGSVFIGAYTPESAGDYASGTNHTLPTNGAAEAYSGVSLDSFMKEITFQQITKEGIKNLGPVVETMAEAEGLMAHKNAVSIRLNELKR</sequence>
<protein>
    <recommendedName>
        <fullName evidence="4 12">Histidinol dehydrogenase</fullName>
        <shortName evidence="12">HDH</shortName>
        <ecNumber evidence="4 12">1.1.1.23</ecNumber>
    </recommendedName>
</protein>
<dbReference type="RefSeq" id="WP_205720702.1">
    <property type="nucleotide sequence ID" value="NZ_CP070608.1"/>
</dbReference>
<dbReference type="FunFam" id="3.40.50.1980:FF:000001">
    <property type="entry name" value="Histidinol dehydrogenase"/>
    <property type="match status" value="1"/>
</dbReference>
<dbReference type="PRINTS" id="PR00083">
    <property type="entry name" value="HOLDHDRGNASE"/>
</dbReference>
<evidence type="ECO:0000256" key="8">
    <source>
        <dbReference type="ARBA" id="ARBA00023002"/>
    </source>
</evidence>
<dbReference type="SUPFAM" id="SSF53720">
    <property type="entry name" value="ALDH-like"/>
    <property type="match status" value="1"/>
</dbReference>
<dbReference type="InterPro" id="IPR012131">
    <property type="entry name" value="Hstdl_DH"/>
</dbReference>
<feature type="binding site" evidence="12 17">
    <location>
        <position position="255"/>
    </location>
    <ligand>
        <name>Zn(2+)</name>
        <dbReference type="ChEBI" id="CHEBI:29105"/>
    </ligand>
</feature>
<dbReference type="PROSITE" id="PS00611">
    <property type="entry name" value="HISOL_DEHYDROGENASE"/>
    <property type="match status" value="1"/>
</dbReference>
<evidence type="ECO:0000256" key="10">
    <source>
        <dbReference type="ARBA" id="ARBA00023102"/>
    </source>
</evidence>
<dbReference type="HAMAP" id="MF_01024">
    <property type="entry name" value="HisD"/>
    <property type="match status" value="1"/>
</dbReference>
<dbReference type="EMBL" id="CP070608">
    <property type="protein sequence ID" value="QSE96188.1"/>
    <property type="molecule type" value="Genomic_DNA"/>
</dbReference>
<dbReference type="NCBIfam" id="TIGR00069">
    <property type="entry name" value="hisD"/>
    <property type="match status" value="1"/>
</dbReference>
<comment type="catalytic activity">
    <reaction evidence="11 12">
        <text>L-histidinol + 2 NAD(+) + H2O = L-histidine + 2 NADH + 3 H(+)</text>
        <dbReference type="Rhea" id="RHEA:20641"/>
        <dbReference type="ChEBI" id="CHEBI:15377"/>
        <dbReference type="ChEBI" id="CHEBI:15378"/>
        <dbReference type="ChEBI" id="CHEBI:57540"/>
        <dbReference type="ChEBI" id="CHEBI:57595"/>
        <dbReference type="ChEBI" id="CHEBI:57699"/>
        <dbReference type="ChEBI" id="CHEBI:57945"/>
        <dbReference type="EC" id="1.1.1.23"/>
    </reaction>
</comment>
<comment type="pathway">
    <text evidence="2 12">Amino-acid biosynthesis; L-histidine biosynthesis; L-histidine from 5-phospho-alpha-D-ribose 1-diphosphate: step 9/9.</text>
</comment>
<proteinExistence type="inferred from homology"/>
<keyword evidence="19" id="KW-0175">Coiled coil</keyword>
<evidence type="ECO:0000256" key="2">
    <source>
        <dbReference type="ARBA" id="ARBA00004940"/>
    </source>
</evidence>
<evidence type="ECO:0000256" key="15">
    <source>
        <dbReference type="PIRSR" id="PIRSR000099-2"/>
    </source>
</evidence>
<gene>
    <name evidence="12 20" type="primary">hisD</name>
    <name evidence="20" type="ORF">JR347_11250</name>
</gene>
<comment type="cofactor">
    <cofactor evidence="12 17">
        <name>Zn(2+)</name>
        <dbReference type="ChEBI" id="CHEBI:29105"/>
    </cofactor>
    <text evidence="12 17">Binds 1 zinc ion per subunit.</text>
</comment>
<feature type="coiled-coil region" evidence="19">
    <location>
        <begin position="57"/>
        <end position="84"/>
    </location>
</feature>
<dbReference type="Proteomes" id="UP000662783">
    <property type="component" value="Chromosome"/>
</dbReference>
<evidence type="ECO:0000256" key="3">
    <source>
        <dbReference type="ARBA" id="ARBA00010178"/>
    </source>
</evidence>
<evidence type="ECO:0000256" key="9">
    <source>
        <dbReference type="ARBA" id="ARBA00023027"/>
    </source>
</evidence>
<evidence type="ECO:0000256" key="19">
    <source>
        <dbReference type="SAM" id="Coils"/>
    </source>
</evidence>
<keyword evidence="9 12" id="KW-0520">NAD</keyword>
<dbReference type="PIRSF" id="PIRSF000099">
    <property type="entry name" value="Histidinol_dh"/>
    <property type="match status" value="1"/>
</dbReference>
<keyword evidence="7 12" id="KW-0862">Zinc</keyword>
<reference evidence="20" key="1">
    <citation type="submission" date="2021-02" db="EMBL/GenBank/DDBJ databases">
        <title>Fulvivirga sp. S481 isolated from sea water.</title>
        <authorList>
            <person name="Bae S.S."/>
            <person name="Baek K."/>
        </authorList>
    </citation>
    <scope>NUCLEOTIDE SEQUENCE</scope>
    <source>
        <strain evidence="20">S481</strain>
    </source>
</reference>
<dbReference type="EC" id="1.1.1.23" evidence="4 12"/>
<evidence type="ECO:0000256" key="17">
    <source>
        <dbReference type="PIRSR" id="PIRSR000099-4"/>
    </source>
</evidence>
<keyword evidence="10 12" id="KW-0368">Histidine biosynthesis</keyword>
<dbReference type="FunFam" id="3.40.50.1980:FF:000002">
    <property type="entry name" value="Histidinol dehydrogenase, chloroplastic"/>
    <property type="match status" value="1"/>
</dbReference>
<dbReference type="GO" id="GO:0005829">
    <property type="term" value="C:cytosol"/>
    <property type="evidence" value="ECO:0007669"/>
    <property type="project" value="TreeGrafter"/>
</dbReference>
<dbReference type="Pfam" id="PF00815">
    <property type="entry name" value="Histidinol_dh"/>
    <property type="match status" value="1"/>
</dbReference>
<dbReference type="KEGG" id="fuv:JR347_11250"/>
<evidence type="ECO:0000256" key="1">
    <source>
        <dbReference type="ARBA" id="ARBA00003850"/>
    </source>
</evidence>
<comment type="function">
    <text evidence="1 12">Catalyzes the sequential NAD-dependent oxidations of L-histidinol to L-histidinaldehyde and then to L-histidine.</text>
</comment>
<feature type="binding site" evidence="12 16">
    <location>
        <position position="356"/>
    </location>
    <ligand>
        <name>substrate</name>
    </ligand>
</feature>
<dbReference type="Gene3D" id="1.20.5.1300">
    <property type="match status" value="1"/>
</dbReference>
<dbReference type="PANTHER" id="PTHR21256:SF2">
    <property type="entry name" value="HISTIDINE BIOSYNTHESIS TRIFUNCTIONAL PROTEIN"/>
    <property type="match status" value="1"/>
</dbReference>
<evidence type="ECO:0000256" key="6">
    <source>
        <dbReference type="ARBA" id="ARBA00022723"/>
    </source>
</evidence>
<keyword evidence="6 12" id="KW-0479">Metal-binding</keyword>
<evidence type="ECO:0000256" key="14">
    <source>
        <dbReference type="PIRSR" id="PIRSR000099-1"/>
    </source>
</evidence>
<feature type="binding site" evidence="12 16">
    <location>
        <position position="323"/>
    </location>
    <ligand>
        <name>substrate</name>
    </ligand>
</feature>
<evidence type="ECO:0000256" key="7">
    <source>
        <dbReference type="ARBA" id="ARBA00022833"/>
    </source>
</evidence>
<evidence type="ECO:0000256" key="11">
    <source>
        <dbReference type="ARBA" id="ARBA00049489"/>
    </source>
</evidence>
<keyword evidence="5 12" id="KW-0028">Amino-acid biosynthesis</keyword>
<dbReference type="PANTHER" id="PTHR21256">
    <property type="entry name" value="HISTIDINOL DEHYDROGENASE HDH"/>
    <property type="match status" value="1"/>
</dbReference>
<keyword evidence="21" id="KW-1185">Reference proteome</keyword>
<dbReference type="InterPro" id="IPR016161">
    <property type="entry name" value="Ald_DH/histidinol_DH"/>
</dbReference>
<dbReference type="CDD" id="cd06572">
    <property type="entry name" value="Histidinol_dh"/>
    <property type="match status" value="1"/>
</dbReference>
<evidence type="ECO:0000256" key="13">
    <source>
        <dbReference type="PIRNR" id="PIRNR000099"/>
    </source>
</evidence>
<dbReference type="InterPro" id="IPR022695">
    <property type="entry name" value="Histidinol_DH_monofunct"/>
</dbReference>
<feature type="binding site" evidence="12 16">
    <location>
        <position position="415"/>
    </location>
    <ligand>
        <name>substrate</name>
    </ligand>
</feature>
<feature type="binding site" evidence="12 17">
    <location>
        <position position="356"/>
    </location>
    <ligand>
        <name>Zn(2+)</name>
        <dbReference type="ChEBI" id="CHEBI:29105"/>
    </ligand>
</feature>
<dbReference type="GO" id="GO:0051287">
    <property type="term" value="F:NAD binding"/>
    <property type="evidence" value="ECO:0007669"/>
    <property type="project" value="InterPro"/>
</dbReference>
<feature type="binding site" evidence="12 17">
    <location>
        <position position="415"/>
    </location>
    <ligand>
        <name>Zn(2+)</name>
        <dbReference type="ChEBI" id="CHEBI:29105"/>
    </ligand>
</feature>
<feature type="binding site" evidence="12 15">
    <location>
        <position position="124"/>
    </location>
    <ligand>
        <name>NAD(+)</name>
        <dbReference type="ChEBI" id="CHEBI:57540"/>
    </ligand>
</feature>
<evidence type="ECO:0000256" key="5">
    <source>
        <dbReference type="ARBA" id="ARBA00022605"/>
    </source>
</evidence>
<feature type="active site" description="Proton acceptor" evidence="12 14">
    <location>
        <position position="322"/>
    </location>
</feature>
<evidence type="ECO:0000256" key="12">
    <source>
        <dbReference type="HAMAP-Rule" id="MF_01024"/>
    </source>
</evidence>
<dbReference type="FunFam" id="1.20.5.1300:FF:000002">
    <property type="entry name" value="Histidinol dehydrogenase, chloroplastic"/>
    <property type="match status" value="1"/>
</dbReference>
<evidence type="ECO:0000313" key="21">
    <source>
        <dbReference type="Proteomes" id="UP000662783"/>
    </source>
</evidence>
<dbReference type="Gene3D" id="3.40.50.1980">
    <property type="entry name" value="Nitrogenase molybdenum iron protein domain"/>
    <property type="match status" value="2"/>
</dbReference>
<feature type="active site" description="Proton acceptor" evidence="12 14">
    <location>
        <position position="323"/>
    </location>
</feature>
<feature type="binding site" evidence="12 15">
    <location>
        <position position="209"/>
    </location>
    <ligand>
        <name>NAD(+)</name>
        <dbReference type="ChEBI" id="CHEBI:57540"/>
    </ligand>
</feature>
<evidence type="ECO:0000313" key="20">
    <source>
        <dbReference type="EMBL" id="QSE96188.1"/>
    </source>
</evidence>
<dbReference type="InterPro" id="IPR001692">
    <property type="entry name" value="Histidinol_DH_CS"/>
</dbReference>
<feature type="binding site" evidence="12 16">
    <location>
        <position position="258"/>
    </location>
    <ligand>
        <name>substrate</name>
    </ligand>
</feature>
<feature type="binding site" evidence="12 16">
    <location>
        <position position="255"/>
    </location>
    <ligand>
        <name>substrate</name>
    </ligand>
</feature>
<organism evidence="20 21">
    <name type="scientific">Fulvivirga lutea</name>
    <dbReference type="NCBI Taxonomy" id="2810512"/>
    <lineage>
        <taxon>Bacteria</taxon>
        <taxon>Pseudomonadati</taxon>
        <taxon>Bacteroidota</taxon>
        <taxon>Cytophagia</taxon>
        <taxon>Cytophagales</taxon>
        <taxon>Fulvivirgaceae</taxon>
        <taxon>Fulvivirga</taxon>
    </lineage>
</organism>
<evidence type="ECO:0000256" key="16">
    <source>
        <dbReference type="PIRSR" id="PIRSR000099-3"/>
    </source>
</evidence>
<feature type="binding site" evidence="12 16">
    <location>
        <position position="410"/>
    </location>
    <ligand>
        <name>substrate</name>
    </ligand>
</feature>
<keyword evidence="8 12" id="KW-0560">Oxidoreductase</keyword>
<comment type="similarity">
    <text evidence="3 12 13 18">Belongs to the histidinol dehydrogenase family.</text>
</comment>
<evidence type="ECO:0000256" key="18">
    <source>
        <dbReference type="RuleBase" id="RU004175"/>
    </source>
</evidence>
<dbReference type="GO" id="GO:0004399">
    <property type="term" value="F:histidinol dehydrogenase activity"/>
    <property type="evidence" value="ECO:0007669"/>
    <property type="project" value="UniProtKB-UniRule"/>
</dbReference>
<dbReference type="GO" id="GO:0008270">
    <property type="term" value="F:zinc ion binding"/>
    <property type="evidence" value="ECO:0007669"/>
    <property type="project" value="UniProtKB-UniRule"/>
</dbReference>
<accession>A0A974WEX7</accession>